<comment type="caution">
    <text evidence="11">The sequence shown here is derived from an EMBL/GenBank/DDBJ whole genome shotgun (WGS) entry which is preliminary data.</text>
</comment>
<proteinExistence type="inferred from homology"/>
<dbReference type="EMBL" id="CAKMRJ010003301">
    <property type="protein sequence ID" value="CAH1429989.1"/>
    <property type="molecule type" value="Genomic_DNA"/>
</dbReference>
<evidence type="ECO:0000256" key="2">
    <source>
        <dbReference type="ARBA" id="ARBA00022527"/>
    </source>
</evidence>
<evidence type="ECO:0000256" key="4">
    <source>
        <dbReference type="ARBA" id="ARBA00022741"/>
    </source>
</evidence>
<dbReference type="EMBL" id="CAKMRJ010005800">
    <property type="protein sequence ID" value="CAH1454625.1"/>
    <property type="molecule type" value="Genomic_DNA"/>
</dbReference>
<dbReference type="GO" id="GO:0005524">
    <property type="term" value="F:ATP binding"/>
    <property type="evidence" value="ECO:0007669"/>
    <property type="project" value="UniProtKB-KW"/>
</dbReference>
<evidence type="ECO:0000313" key="14">
    <source>
        <dbReference type="Proteomes" id="UP001157418"/>
    </source>
</evidence>
<accession>A0AAU9PC04</accession>
<evidence type="ECO:0000313" key="10">
    <source>
        <dbReference type="EMBL" id="CAH1447611.1"/>
    </source>
</evidence>
<dbReference type="AlphaFoldDB" id="A0AAU9PC04"/>
<keyword evidence="6" id="KW-0067">ATP-binding</keyword>
<dbReference type="EMBL" id="CAKMRJ010005800">
    <property type="protein sequence ID" value="CAH1454624.1"/>
    <property type="molecule type" value="Genomic_DNA"/>
</dbReference>
<keyword evidence="4" id="KW-0547">Nucleotide-binding</keyword>
<dbReference type="SUPFAM" id="SSF56112">
    <property type="entry name" value="Protein kinase-like (PK-like)"/>
    <property type="match status" value="1"/>
</dbReference>
<dbReference type="EMBL" id="CAKMRJ010005534">
    <property type="protein sequence ID" value="CAH1447612.1"/>
    <property type="molecule type" value="Genomic_DNA"/>
</dbReference>
<protein>
    <recommendedName>
        <fullName evidence="7">Protein kinase domain-containing protein</fullName>
    </recommendedName>
</protein>
<dbReference type="PROSITE" id="PS50011">
    <property type="entry name" value="PROTEIN_KINASE_DOM"/>
    <property type="match status" value="1"/>
</dbReference>
<feature type="domain" description="Protein kinase" evidence="7">
    <location>
        <begin position="1"/>
        <end position="73"/>
    </location>
</feature>
<evidence type="ECO:0000313" key="9">
    <source>
        <dbReference type="EMBL" id="CAH1429989.1"/>
    </source>
</evidence>
<keyword evidence="5" id="KW-0418">Kinase</keyword>
<evidence type="ECO:0000313" key="8">
    <source>
        <dbReference type="EMBL" id="CAH1429988.1"/>
    </source>
</evidence>
<sequence>MNQEKVGNAFYVAPEVLRHQEYGKEVDIWSAGVILYMLLTGVPPFYGEDEKEIFRAIMKADPDMENYPWRLIS</sequence>
<keyword evidence="3" id="KW-0808">Transferase</keyword>
<evidence type="ECO:0000313" key="12">
    <source>
        <dbReference type="EMBL" id="CAH1454624.1"/>
    </source>
</evidence>
<evidence type="ECO:0000256" key="1">
    <source>
        <dbReference type="ARBA" id="ARBA00005354"/>
    </source>
</evidence>
<keyword evidence="14" id="KW-1185">Reference proteome</keyword>
<dbReference type="GO" id="GO:0004674">
    <property type="term" value="F:protein serine/threonine kinase activity"/>
    <property type="evidence" value="ECO:0007669"/>
    <property type="project" value="UniProtKB-KW"/>
</dbReference>
<evidence type="ECO:0000256" key="5">
    <source>
        <dbReference type="ARBA" id="ARBA00022777"/>
    </source>
</evidence>
<evidence type="ECO:0000259" key="7">
    <source>
        <dbReference type="PROSITE" id="PS50011"/>
    </source>
</evidence>
<dbReference type="PANTHER" id="PTHR24349">
    <property type="entry name" value="SERINE/THREONINE-PROTEIN KINASE"/>
    <property type="match status" value="1"/>
</dbReference>
<keyword evidence="2" id="KW-0723">Serine/threonine-protein kinase</keyword>
<evidence type="ECO:0000313" key="13">
    <source>
        <dbReference type="EMBL" id="CAH1454625.1"/>
    </source>
</evidence>
<dbReference type="Proteomes" id="UP001157418">
    <property type="component" value="Unassembled WGS sequence"/>
</dbReference>
<dbReference type="EMBL" id="CAKMRJ010003301">
    <property type="protein sequence ID" value="CAH1429988.1"/>
    <property type="molecule type" value="Genomic_DNA"/>
</dbReference>
<evidence type="ECO:0000256" key="3">
    <source>
        <dbReference type="ARBA" id="ARBA00022679"/>
    </source>
</evidence>
<dbReference type="InterPro" id="IPR050205">
    <property type="entry name" value="CDPK_Ser/Thr_kinases"/>
</dbReference>
<dbReference type="EMBL" id="CAKMRJ010005534">
    <property type="protein sequence ID" value="CAH1447611.1"/>
    <property type="molecule type" value="Genomic_DNA"/>
</dbReference>
<dbReference type="Gene3D" id="1.10.510.10">
    <property type="entry name" value="Transferase(Phosphotransferase) domain 1"/>
    <property type="match status" value="1"/>
</dbReference>
<name>A0AAU9PC04_9ASTR</name>
<gene>
    <name evidence="8" type="ORF">LVIROSA_LOCUS16805</name>
    <name evidence="9" type="ORF">LVIROSA_LOCUS16806</name>
    <name evidence="10" type="ORF">LVIROSA_LOCUS33211</name>
    <name evidence="11" type="ORF">LVIROSA_LOCUS33212</name>
    <name evidence="12" type="ORF">LVIROSA_LOCUS39793</name>
    <name evidence="13" type="ORF">LVIROSA_LOCUS39794</name>
</gene>
<evidence type="ECO:0000313" key="11">
    <source>
        <dbReference type="EMBL" id="CAH1447612.1"/>
    </source>
</evidence>
<organism evidence="11 14">
    <name type="scientific">Lactuca virosa</name>
    <dbReference type="NCBI Taxonomy" id="75947"/>
    <lineage>
        <taxon>Eukaryota</taxon>
        <taxon>Viridiplantae</taxon>
        <taxon>Streptophyta</taxon>
        <taxon>Embryophyta</taxon>
        <taxon>Tracheophyta</taxon>
        <taxon>Spermatophyta</taxon>
        <taxon>Magnoliopsida</taxon>
        <taxon>eudicotyledons</taxon>
        <taxon>Gunneridae</taxon>
        <taxon>Pentapetalae</taxon>
        <taxon>asterids</taxon>
        <taxon>campanulids</taxon>
        <taxon>Asterales</taxon>
        <taxon>Asteraceae</taxon>
        <taxon>Cichorioideae</taxon>
        <taxon>Cichorieae</taxon>
        <taxon>Lactucinae</taxon>
        <taxon>Lactuca</taxon>
    </lineage>
</organism>
<reference evidence="11 14" key="1">
    <citation type="submission" date="2022-01" db="EMBL/GenBank/DDBJ databases">
        <authorList>
            <person name="Xiong W."/>
            <person name="Schranz E."/>
        </authorList>
    </citation>
    <scope>NUCLEOTIDE SEQUENCE [LARGE SCALE GENOMIC DNA]</scope>
</reference>
<comment type="similarity">
    <text evidence="1">Belongs to the protein kinase superfamily. CAMK Ser/Thr protein kinase family. CaMK subfamily.</text>
</comment>
<dbReference type="InterPro" id="IPR000719">
    <property type="entry name" value="Prot_kinase_dom"/>
</dbReference>
<dbReference type="InterPro" id="IPR011009">
    <property type="entry name" value="Kinase-like_dom_sf"/>
</dbReference>
<dbReference type="Pfam" id="PF00069">
    <property type="entry name" value="Pkinase"/>
    <property type="match status" value="1"/>
</dbReference>
<evidence type="ECO:0000256" key="6">
    <source>
        <dbReference type="ARBA" id="ARBA00022840"/>
    </source>
</evidence>